<sequence length="126" mass="13471">MPVRPARDTYRALLALDFESGHAPPPHEGAVPGPAADLEEALAMALAGGELDAWVVVTAADELAVLLTCDQRLTPSRYRHRLVEAGVAAERLAGLLPHRVRLGDLPESCPLLPRSARVLAVVELSR</sequence>
<accession>A0A7W0CD27</accession>
<reference evidence="1 2" key="1">
    <citation type="submission" date="2020-07" db="EMBL/GenBank/DDBJ databases">
        <title>Genomic Encyclopedia of Type Strains, Phase IV (KMG-IV): sequencing the most valuable type-strain genomes for metagenomic binning, comparative biology and taxonomic classification.</title>
        <authorList>
            <person name="Goeker M."/>
        </authorList>
    </citation>
    <scope>NUCLEOTIDE SEQUENCE [LARGE SCALE GENOMIC DNA]</scope>
    <source>
        <strain evidence="1 2">DSM 45533</strain>
    </source>
</reference>
<dbReference type="RefSeq" id="WP_181607541.1">
    <property type="nucleotide sequence ID" value="NZ_BAABAM010000001.1"/>
</dbReference>
<gene>
    <name evidence="1" type="ORF">HNR30_000271</name>
</gene>
<name>A0A7W0CD27_9ACTN</name>
<dbReference type="EMBL" id="JACDUR010000001">
    <property type="protein sequence ID" value="MBA2888936.1"/>
    <property type="molecule type" value="Genomic_DNA"/>
</dbReference>
<keyword evidence="2" id="KW-1185">Reference proteome</keyword>
<dbReference type="Proteomes" id="UP000530928">
    <property type="component" value="Unassembled WGS sequence"/>
</dbReference>
<proteinExistence type="predicted"/>
<evidence type="ECO:0000313" key="1">
    <source>
        <dbReference type="EMBL" id="MBA2888936.1"/>
    </source>
</evidence>
<organism evidence="1 2">
    <name type="scientific">Nonomuraea soli</name>
    <dbReference type="NCBI Taxonomy" id="1032476"/>
    <lineage>
        <taxon>Bacteria</taxon>
        <taxon>Bacillati</taxon>
        <taxon>Actinomycetota</taxon>
        <taxon>Actinomycetes</taxon>
        <taxon>Streptosporangiales</taxon>
        <taxon>Streptosporangiaceae</taxon>
        <taxon>Nonomuraea</taxon>
    </lineage>
</organism>
<dbReference type="AlphaFoldDB" id="A0A7W0CD27"/>
<comment type="caution">
    <text evidence="1">The sequence shown here is derived from an EMBL/GenBank/DDBJ whole genome shotgun (WGS) entry which is preliminary data.</text>
</comment>
<evidence type="ECO:0000313" key="2">
    <source>
        <dbReference type="Proteomes" id="UP000530928"/>
    </source>
</evidence>
<protein>
    <submittedName>
        <fullName evidence="1">Uncharacterized protein</fullName>
    </submittedName>
</protein>